<evidence type="ECO:0000313" key="3">
    <source>
        <dbReference type="EMBL" id="KAG7575390.1"/>
    </source>
</evidence>
<dbReference type="Gene3D" id="2.40.40.10">
    <property type="entry name" value="RlpA-like domain"/>
    <property type="match status" value="1"/>
</dbReference>
<comment type="caution">
    <text evidence="3">The sequence shown here is derived from an EMBL/GenBank/DDBJ whole genome shotgun (WGS) entry which is preliminary data.</text>
</comment>
<feature type="signal peptide" evidence="2">
    <location>
        <begin position="1"/>
        <end position="21"/>
    </location>
</feature>
<gene>
    <name evidence="3" type="ORF">FFLO_00380</name>
</gene>
<dbReference type="PANTHER" id="PTHR31836">
    <property type="match status" value="1"/>
</dbReference>
<protein>
    <recommendedName>
        <fullName evidence="5">RlpA-like protein double-psi beta-barrel domain-containing protein</fullName>
    </recommendedName>
</protein>
<dbReference type="EMBL" id="JABELV010000004">
    <property type="protein sequence ID" value="KAG7575390.1"/>
    <property type="molecule type" value="Genomic_DNA"/>
</dbReference>
<dbReference type="CDD" id="cd22191">
    <property type="entry name" value="DPBB_RlpA_EXP_N-like"/>
    <property type="match status" value="1"/>
</dbReference>
<evidence type="ECO:0000256" key="2">
    <source>
        <dbReference type="SAM" id="SignalP"/>
    </source>
</evidence>
<keyword evidence="1 2" id="KW-0732">Signal</keyword>
<dbReference type="InterPro" id="IPR036908">
    <property type="entry name" value="RlpA-like_sf"/>
</dbReference>
<reference evidence="3" key="1">
    <citation type="submission" date="2020-04" db="EMBL/GenBank/DDBJ databases">
        <title>Analysis of mating type loci in Filobasidium floriforme.</title>
        <authorList>
            <person name="Nowrousian M."/>
        </authorList>
    </citation>
    <scope>NUCLEOTIDE SEQUENCE</scope>
    <source>
        <strain evidence="3">CBS 6242</strain>
    </source>
</reference>
<dbReference type="InterPro" id="IPR051477">
    <property type="entry name" value="Expansin_CellWall"/>
</dbReference>
<proteinExistence type="predicted"/>
<evidence type="ECO:0000256" key="1">
    <source>
        <dbReference type="ARBA" id="ARBA00022729"/>
    </source>
</evidence>
<dbReference type="Proteomes" id="UP000812966">
    <property type="component" value="Unassembled WGS sequence"/>
</dbReference>
<dbReference type="OrthoDB" id="623670at2759"/>
<dbReference type="PANTHER" id="PTHR31836:SF25">
    <property type="entry name" value="RLPA-LIKE PROTEIN DOUBLE-PSI BETA-BARREL DOMAIN-CONTAINING PROTEIN"/>
    <property type="match status" value="1"/>
</dbReference>
<evidence type="ECO:0000313" key="4">
    <source>
        <dbReference type="Proteomes" id="UP000812966"/>
    </source>
</evidence>
<organism evidence="3 4">
    <name type="scientific">Filobasidium floriforme</name>
    <dbReference type="NCBI Taxonomy" id="5210"/>
    <lineage>
        <taxon>Eukaryota</taxon>
        <taxon>Fungi</taxon>
        <taxon>Dikarya</taxon>
        <taxon>Basidiomycota</taxon>
        <taxon>Agaricomycotina</taxon>
        <taxon>Tremellomycetes</taxon>
        <taxon>Filobasidiales</taxon>
        <taxon>Filobasidiaceae</taxon>
        <taxon>Filobasidium</taxon>
    </lineage>
</organism>
<dbReference type="AlphaFoldDB" id="A0A8K0NTN2"/>
<accession>A0A8K0NTN2</accession>
<dbReference type="SUPFAM" id="SSF50685">
    <property type="entry name" value="Barwin-like endoglucanases"/>
    <property type="match status" value="1"/>
</dbReference>
<name>A0A8K0NTN2_9TREE</name>
<feature type="chain" id="PRO_5035464193" description="RlpA-like protein double-psi beta-barrel domain-containing protein" evidence="2">
    <location>
        <begin position="22"/>
        <end position="138"/>
    </location>
</feature>
<keyword evidence="4" id="KW-1185">Reference proteome</keyword>
<sequence length="138" mass="14574">MFGFTKVTIISVLASLAMVNAAPVAEAEQAHVLESRLQRTGRSTWFNVGLGNCGWNSVDSDMVVAIGKGLYDRNNGNNCGQGVRIKANGKSVYAVVVDSCPSCGDSDLDMSPAVFQALANGGLGDGVMEAKWNFLKKN</sequence>
<evidence type="ECO:0008006" key="5">
    <source>
        <dbReference type="Google" id="ProtNLM"/>
    </source>
</evidence>